<keyword evidence="11" id="KW-1185">Reference proteome</keyword>
<proteinExistence type="inferred from homology"/>
<dbReference type="Pfam" id="PF05916">
    <property type="entry name" value="Sld5"/>
    <property type="match status" value="1"/>
</dbReference>
<reference evidence="10" key="1">
    <citation type="submission" date="2016-04" db="EMBL/GenBank/DDBJ databases">
        <authorList>
            <person name="Evans L.H."/>
            <person name="Alamgir A."/>
            <person name="Owens N."/>
            <person name="Weber N.D."/>
            <person name="Virtaneva K."/>
            <person name="Barbian K."/>
            <person name="Babar A."/>
            <person name="Rosenke K."/>
        </authorList>
    </citation>
    <scope>NUCLEOTIDE SEQUENCE [LARGE SCALE GENOMIC DNA]</scope>
    <source>
        <strain evidence="10">CBS 101.48</strain>
    </source>
</reference>
<organism evidence="10">
    <name type="scientific">Absidia glauca</name>
    <name type="common">Pin mould</name>
    <dbReference type="NCBI Taxonomy" id="4829"/>
    <lineage>
        <taxon>Eukaryota</taxon>
        <taxon>Fungi</taxon>
        <taxon>Fungi incertae sedis</taxon>
        <taxon>Mucoromycota</taxon>
        <taxon>Mucoromycotina</taxon>
        <taxon>Mucoromycetes</taxon>
        <taxon>Mucorales</taxon>
        <taxon>Cunninghamellaceae</taxon>
        <taxon>Absidia</taxon>
    </lineage>
</organism>
<evidence type="ECO:0000256" key="1">
    <source>
        <dbReference type="ARBA" id="ARBA00004123"/>
    </source>
</evidence>
<evidence type="ECO:0000313" key="11">
    <source>
        <dbReference type="Proteomes" id="UP000078561"/>
    </source>
</evidence>
<comment type="similarity">
    <text evidence="2 7">Belongs to the GINS2/PSF2 family.</text>
</comment>
<dbReference type="PANTHER" id="PTHR12772">
    <property type="entry name" value="DNA REPLICATION COMPLEX GINS PROTEIN PSF2"/>
    <property type="match status" value="1"/>
</dbReference>
<dbReference type="OMA" id="GPYYMEL"/>
<dbReference type="InterPro" id="IPR056784">
    <property type="entry name" value="PSF2_N"/>
</dbReference>
<name>A0A168L8P7_ABSGL</name>
<feature type="domain" description="GINS subunit" evidence="8">
    <location>
        <begin position="75"/>
        <end position="175"/>
    </location>
</feature>
<evidence type="ECO:0000256" key="7">
    <source>
        <dbReference type="PIRNR" id="PIRNR028998"/>
    </source>
</evidence>
<dbReference type="PIRSF" id="PIRSF028998">
    <property type="entry name" value="GINS_Psf2_subgr"/>
    <property type="match status" value="1"/>
</dbReference>
<evidence type="ECO:0000256" key="4">
    <source>
        <dbReference type="ARBA" id="ARBA00022705"/>
    </source>
</evidence>
<dbReference type="FunFam" id="1.20.58.1020:FF:000001">
    <property type="entry name" value="DNA replication complex GINS protein PSF2"/>
    <property type="match status" value="1"/>
</dbReference>
<dbReference type="GO" id="GO:0000727">
    <property type="term" value="P:double-strand break repair via break-induced replication"/>
    <property type="evidence" value="ECO:0007669"/>
    <property type="project" value="TreeGrafter"/>
</dbReference>
<evidence type="ECO:0000313" key="10">
    <source>
        <dbReference type="EMBL" id="SAL96289.1"/>
    </source>
</evidence>
<keyword evidence="5" id="KW-0159">Chromosome partition</keyword>
<dbReference type="Gene3D" id="3.40.5.50">
    <property type="match status" value="1"/>
</dbReference>
<dbReference type="InterPro" id="IPR021151">
    <property type="entry name" value="GINS_A"/>
</dbReference>
<comment type="subcellular location">
    <subcellularLocation>
        <location evidence="1 7">Nucleus</location>
    </subcellularLocation>
</comment>
<comment type="subunit">
    <text evidence="7">Component of the GINS complex.</text>
</comment>
<dbReference type="GO" id="GO:0006260">
    <property type="term" value="P:DNA replication"/>
    <property type="evidence" value="ECO:0007669"/>
    <property type="project" value="UniProtKB-KW"/>
</dbReference>
<dbReference type="PANTHER" id="PTHR12772:SF0">
    <property type="entry name" value="DNA REPLICATION COMPLEX GINS PROTEIN PSF2"/>
    <property type="match status" value="1"/>
</dbReference>
<evidence type="ECO:0000256" key="6">
    <source>
        <dbReference type="ARBA" id="ARBA00023242"/>
    </source>
</evidence>
<dbReference type="STRING" id="4829.A0A168L8P7"/>
<dbReference type="CDD" id="cd11712">
    <property type="entry name" value="GINS_A_psf2"/>
    <property type="match status" value="1"/>
</dbReference>
<evidence type="ECO:0000256" key="2">
    <source>
        <dbReference type="ARBA" id="ARBA00010565"/>
    </source>
</evidence>
<dbReference type="Gene3D" id="1.20.58.1020">
    <property type="match status" value="1"/>
</dbReference>
<dbReference type="GO" id="GO:0000811">
    <property type="term" value="C:GINS complex"/>
    <property type="evidence" value="ECO:0007669"/>
    <property type="project" value="TreeGrafter"/>
</dbReference>
<dbReference type="InParanoid" id="A0A168L8P7"/>
<gene>
    <name evidence="10" type="primary">ABSGL_01685.1 scaffold 2091</name>
</gene>
<dbReference type="GO" id="GO:0007059">
    <property type="term" value="P:chromosome segregation"/>
    <property type="evidence" value="ECO:0007669"/>
    <property type="project" value="UniProtKB-KW"/>
</dbReference>
<keyword evidence="4 7" id="KW-0235">DNA replication</keyword>
<evidence type="ECO:0000259" key="9">
    <source>
        <dbReference type="Pfam" id="PF25005"/>
    </source>
</evidence>
<dbReference type="SUPFAM" id="SSF160059">
    <property type="entry name" value="PriA/YqbF domain"/>
    <property type="match status" value="1"/>
</dbReference>
<feature type="domain" description="DNA replication complex GINS protein PSF2 N-terminal" evidence="9">
    <location>
        <begin position="12"/>
        <end position="71"/>
    </location>
</feature>
<protein>
    <recommendedName>
        <fullName evidence="3 7">DNA replication complex GINS protein PSF2</fullName>
    </recommendedName>
</protein>
<dbReference type="FunFam" id="3.40.5.50:FF:000001">
    <property type="entry name" value="DNA replication complex GINS protein PSF2"/>
    <property type="match status" value="1"/>
</dbReference>
<evidence type="ECO:0000256" key="5">
    <source>
        <dbReference type="ARBA" id="ARBA00022829"/>
    </source>
</evidence>
<dbReference type="CDD" id="cd21694">
    <property type="entry name" value="GINS_B_Psf2"/>
    <property type="match status" value="1"/>
</dbReference>
<dbReference type="Pfam" id="PF25005">
    <property type="entry name" value="PSF2_N"/>
    <property type="match status" value="1"/>
</dbReference>
<dbReference type="Proteomes" id="UP000078561">
    <property type="component" value="Unassembled WGS sequence"/>
</dbReference>
<dbReference type="OrthoDB" id="1938138at2759"/>
<evidence type="ECO:0000259" key="8">
    <source>
        <dbReference type="Pfam" id="PF05916"/>
    </source>
</evidence>
<dbReference type="EMBL" id="LT550921">
    <property type="protein sequence ID" value="SAL96289.1"/>
    <property type="molecule type" value="Genomic_DNA"/>
</dbReference>
<accession>A0A168L8P7</accession>
<dbReference type="FunCoup" id="A0A168L8P7">
    <property type="interactions" value="497"/>
</dbReference>
<sequence length="179" mass="20996">MALPRLHRAAFTPDEIEFIAGNETISIMPLYKMPALRLMQAHYGPFRPPLPAKVPLWLALSMKQNQKCKLIAPSWLTADHLKERLEQEENKDEFCSLPFHYMEIAHMLLETASDDIPDAEQVRKLLKDLREVRQSKARVGLEALDDRWLGMHNMSFMEINEIRPFFSRAFDEMRKLDFQ</sequence>
<dbReference type="SUPFAM" id="SSF158573">
    <property type="entry name" value="GINS helical bundle-like"/>
    <property type="match status" value="1"/>
</dbReference>
<dbReference type="InterPro" id="IPR007257">
    <property type="entry name" value="GINS_Psf2"/>
</dbReference>
<evidence type="ECO:0000256" key="3">
    <source>
        <dbReference type="ARBA" id="ARBA00015139"/>
    </source>
</evidence>
<keyword evidence="6 7" id="KW-0539">Nucleus</keyword>
<dbReference type="AlphaFoldDB" id="A0A168L8P7"/>
<dbReference type="InterPro" id="IPR036224">
    <property type="entry name" value="GINS_bundle-like_dom_sf"/>
</dbReference>